<dbReference type="Gene3D" id="3.40.50.150">
    <property type="entry name" value="Vaccinia Virus protein VP39"/>
    <property type="match status" value="1"/>
</dbReference>
<sequence length="410" mass="46256">MDTTKSVKLVQAASTLPRMKLMERALAWMLRDLQFGSLQIQFPSGAECVLGEQGDAQIQLKIHRAAFFSKVFSSGSVGLGESYVDGDWDTPDLSALLLLLAKNQQDLGRVGRGFSLLTQQMNRLYHRARRNTLEKTQTNIQEHYDLSNDFYQSFLDPTMTYSSAYFQDHTESLEQAQLRKIDRMLDLAGVAAGDSILEIGSGWGALALRAAQRGCHVKTITLSEEQFTYSKELFARAGCADRVGIALEDYRRQQGQYDAVLSCEMIEAVGREYLQSYFQVIRRSLKPGARAVLQAITISDDRYDSYSRSCDWIQKHIFPGGHLPSPGAIRAHVADTKDMQVLGLHLFGRDYAETLRRWAQSFNAAEGDVDALGFDARFRRKWNYYFSYCEAGFDAELIDVQHVVLERSGC</sequence>
<reference evidence="6 7" key="1">
    <citation type="submission" date="2023-04" db="EMBL/GenBank/DDBJ databases">
        <title>A novel bacteria isolated from coastal sediment.</title>
        <authorList>
            <person name="Liu X.-J."/>
            <person name="Du Z.-J."/>
        </authorList>
    </citation>
    <scope>NUCLEOTIDE SEQUENCE [LARGE SCALE GENOMIC DNA]</scope>
    <source>
        <strain evidence="6 7">SDUM461003</strain>
    </source>
</reference>
<keyword evidence="2 6" id="KW-0489">Methyltransferase</keyword>
<evidence type="ECO:0000313" key="6">
    <source>
        <dbReference type="EMBL" id="MDQ8206115.1"/>
    </source>
</evidence>
<comment type="caution">
    <text evidence="6">The sequence shown here is derived from an EMBL/GenBank/DDBJ whole genome shotgun (WGS) entry which is preliminary data.</text>
</comment>
<dbReference type="PIRSF" id="PIRSF003085">
    <property type="entry name" value="CMAS"/>
    <property type="match status" value="1"/>
</dbReference>
<dbReference type="RefSeq" id="WP_308948108.1">
    <property type="nucleotide sequence ID" value="NZ_JARXHW010000002.1"/>
</dbReference>
<evidence type="ECO:0000256" key="5">
    <source>
        <dbReference type="ARBA" id="ARBA00023098"/>
    </source>
</evidence>
<accession>A0ABU1APL3</accession>
<dbReference type="CDD" id="cd02440">
    <property type="entry name" value="AdoMet_MTases"/>
    <property type="match status" value="1"/>
</dbReference>
<dbReference type="PANTHER" id="PTHR43667">
    <property type="entry name" value="CYCLOPROPANE-FATTY-ACYL-PHOSPHOLIPID SYNTHASE"/>
    <property type="match status" value="1"/>
</dbReference>
<dbReference type="EC" id="2.1.1.-" evidence="6"/>
<organism evidence="6 7">
    <name type="scientific">Thalassobacterium maritimum</name>
    <dbReference type="NCBI Taxonomy" id="3041265"/>
    <lineage>
        <taxon>Bacteria</taxon>
        <taxon>Pseudomonadati</taxon>
        <taxon>Verrucomicrobiota</taxon>
        <taxon>Opitutia</taxon>
        <taxon>Puniceicoccales</taxon>
        <taxon>Coraliomargaritaceae</taxon>
        <taxon>Thalassobacterium</taxon>
    </lineage>
</organism>
<dbReference type="GO" id="GO:0032259">
    <property type="term" value="P:methylation"/>
    <property type="evidence" value="ECO:0007669"/>
    <property type="project" value="UniProtKB-KW"/>
</dbReference>
<keyword evidence="4" id="KW-0949">S-adenosyl-L-methionine</keyword>
<keyword evidence="3 6" id="KW-0808">Transferase</keyword>
<dbReference type="EMBL" id="JARXHW010000002">
    <property type="protein sequence ID" value="MDQ8206115.1"/>
    <property type="molecule type" value="Genomic_DNA"/>
</dbReference>
<dbReference type="Pfam" id="PF02353">
    <property type="entry name" value="CMAS"/>
    <property type="match status" value="1"/>
</dbReference>
<evidence type="ECO:0000313" key="7">
    <source>
        <dbReference type="Proteomes" id="UP001225316"/>
    </source>
</evidence>
<dbReference type="InterPro" id="IPR050723">
    <property type="entry name" value="CFA/CMAS"/>
</dbReference>
<evidence type="ECO:0000256" key="2">
    <source>
        <dbReference type="ARBA" id="ARBA00022603"/>
    </source>
</evidence>
<evidence type="ECO:0000256" key="3">
    <source>
        <dbReference type="ARBA" id="ARBA00022679"/>
    </source>
</evidence>
<dbReference type="GO" id="GO:0008168">
    <property type="term" value="F:methyltransferase activity"/>
    <property type="evidence" value="ECO:0007669"/>
    <property type="project" value="UniProtKB-KW"/>
</dbReference>
<keyword evidence="5" id="KW-0443">Lipid metabolism</keyword>
<evidence type="ECO:0000256" key="4">
    <source>
        <dbReference type="ARBA" id="ARBA00022691"/>
    </source>
</evidence>
<keyword evidence="7" id="KW-1185">Reference proteome</keyword>
<dbReference type="InterPro" id="IPR029063">
    <property type="entry name" value="SAM-dependent_MTases_sf"/>
</dbReference>
<evidence type="ECO:0000256" key="1">
    <source>
        <dbReference type="ARBA" id="ARBA00010815"/>
    </source>
</evidence>
<dbReference type="InterPro" id="IPR003333">
    <property type="entry name" value="CMAS"/>
</dbReference>
<name>A0ABU1APL3_9BACT</name>
<comment type="similarity">
    <text evidence="1">Belongs to the CFA/CMAS family.</text>
</comment>
<dbReference type="Proteomes" id="UP001225316">
    <property type="component" value="Unassembled WGS sequence"/>
</dbReference>
<protein>
    <submittedName>
        <fullName evidence="6">Cyclopropane-fatty-acyl-phospholipid synthase</fullName>
        <ecNumber evidence="6">2.1.1.-</ecNumber>
    </submittedName>
</protein>
<dbReference type="PANTHER" id="PTHR43667:SF2">
    <property type="entry name" value="FATTY ACID C-METHYL TRANSFERASE"/>
    <property type="match status" value="1"/>
</dbReference>
<dbReference type="SUPFAM" id="SSF53335">
    <property type="entry name" value="S-adenosyl-L-methionine-dependent methyltransferases"/>
    <property type="match status" value="1"/>
</dbReference>
<proteinExistence type="inferred from homology"/>
<gene>
    <name evidence="6" type="ORF">QEH52_01240</name>
</gene>